<dbReference type="GO" id="GO:0022857">
    <property type="term" value="F:transmembrane transporter activity"/>
    <property type="evidence" value="ECO:0007669"/>
    <property type="project" value="InterPro"/>
</dbReference>
<dbReference type="AlphaFoldDB" id="A0A9J7LRB2"/>
<evidence type="ECO:0000256" key="1">
    <source>
        <dbReference type="ARBA" id="ARBA00004141"/>
    </source>
</evidence>
<evidence type="ECO:0000256" key="2">
    <source>
        <dbReference type="ARBA" id="ARBA00022692"/>
    </source>
</evidence>
<sequence>MDYDTILSDYLGEYGRYQKLTIFCLAALAMPVGMQTMAMAFLGAVPEHHCRVPGVSDSAAPHLTPPGDLSPTWLDYMHTLNDSIPLELDANGEWTHSKCERYNDNVTAGGWDSLEARNRSKLQCTDGWVYDKRLYSSSVVTEFDLVCDRAWLRELAQAIYMLGVSFGAIVSGALSDRFGRRPTLFGCLVLLLIAGVSTAFASHYVIFVVLRFFIGAFGVGLYYVTFVLGMEGIGQSKRTMFGMVGTLFLVAGYIMQGVIAYLTRDWMKLQLAISVPVTVFLTYYWIAFESPRWLLANGRTEEAREVIDRAAKINGVEIPEKVYELMNENVHSNEDVGSNEKTQRVYTVLDLVRTPNMRKNTFIVAFSWFVCTAAYYGLSLGSAELPGDPYLNYILSSCAEIVAILVAWATMDRWGRKPPVIASLILAGLSCGATAGVPKDLWMVSTGLAMVGRFGVSIAFDILPLYSAEIFPTVVRNMGIGTVSMLARAGGILAPFVGLMGKSWAPLPLVIFGIMCFLDGVAILAVPETLGVPLPDTLEEAENLGSTLVQTDEKVVTVPTVEKTEVLDIVTSV</sequence>
<feature type="transmembrane region" description="Helical" evidence="5">
    <location>
        <begin position="184"/>
        <end position="206"/>
    </location>
</feature>
<dbReference type="InterPro" id="IPR005828">
    <property type="entry name" value="MFS_sugar_transport-like"/>
</dbReference>
<dbReference type="CDD" id="cd17317">
    <property type="entry name" value="MFS_SLC22"/>
    <property type="match status" value="1"/>
</dbReference>
<dbReference type="RefSeq" id="XP_035686804.1">
    <property type="nucleotide sequence ID" value="XM_035830911.1"/>
</dbReference>
<dbReference type="Proteomes" id="UP000001554">
    <property type="component" value="Chromosome 9"/>
</dbReference>
<dbReference type="GO" id="GO:0016020">
    <property type="term" value="C:membrane"/>
    <property type="evidence" value="ECO:0007669"/>
    <property type="project" value="UniProtKB-SubCell"/>
</dbReference>
<protein>
    <submittedName>
        <fullName evidence="8">Organic cation transporter protein-like</fullName>
    </submittedName>
</protein>
<reference evidence="7" key="1">
    <citation type="journal article" date="2020" name="Nat. Ecol. Evol.">
        <title>Deeply conserved synteny resolves early events in vertebrate evolution.</title>
        <authorList>
            <person name="Simakov O."/>
            <person name="Marletaz F."/>
            <person name="Yue J.X."/>
            <person name="O'Connell B."/>
            <person name="Jenkins J."/>
            <person name="Brandt A."/>
            <person name="Calef R."/>
            <person name="Tung C.H."/>
            <person name="Huang T.K."/>
            <person name="Schmutz J."/>
            <person name="Satoh N."/>
            <person name="Yu J.K."/>
            <person name="Putnam N.H."/>
            <person name="Green R.E."/>
            <person name="Rokhsar D.S."/>
        </authorList>
    </citation>
    <scope>NUCLEOTIDE SEQUENCE [LARGE SCALE GENOMIC DNA]</scope>
    <source>
        <strain evidence="7">S238N-H82</strain>
    </source>
</reference>
<name>A0A9J7LRB2_BRAFL</name>
<evidence type="ECO:0000256" key="4">
    <source>
        <dbReference type="ARBA" id="ARBA00023136"/>
    </source>
</evidence>
<dbReference type="PANTHER" id="PTHR24064">
    <property type="entry name" value="SOLUTE CARRIER FAMILY 22 MEMBER"/>
    <property type="match status" value="1"/>
</dbReference>
<feature type="transmembrane region" description="Helical" evidence="5">
    <location>
        <begin position="269"/>
        <end position="286"/>
    </location>
</feature>
<dbReference type="Pfam" id="PF00083">
    <property type="entry name" value="Sugar_tr"/>
    <property type="match status" value="1"/>
</dbReference>
<evidence type="ECO:0000256" key="5">
    <source>
        <dbReference type="SAM" id="Phobius"/>
    </source>
</evidence>
<feature type="transmembrane region" description="Helical" evidence="5">
    <location>
        <begin position="420"/>
        <end position="437"/>
    </location>
</feature>
<organism evidence="7 8">
    <name type="scientific">Branchiostoma floridae</name>
    <name type="common">Florida lancelet</name>
    <name type="synonym">Amphioxus</name>
    <dbReference type="NCBI Taxonomy" id="7739"/>
    <lineage>
        <taxon>Eukaryota</taxon>
        <taxon>Metazoa</taxon>
        <taxon>Chordata</taxon>
        <taxon>Cephalochordata</taxon>
        <taxon>Leptocardii</taxon>
        <taxon>Amphioxiformes</taxon>
        <taxon>Branchiostomatidae</taxon>
        <taxon>Branchiostoma</taxon>
    </lineage>
</organism>
<dbReference type="GeneID" id="118423017"/>
<feature type="transmembrane region" description="Helical" evidence="5">
    <location>
        <begin position="443"/>
        <end position="466"/>
    </location>
</feature>
<dbReference type="KEGG" id="bfo:118423017"/>
<evidence type="ECO:0000313" key="7">
    <source>
        <dbReference type="Proteomes" id="UP000001554"/>
    </source>
</evidence>
<feature type="transmembrane region" description="Helical" evidence="5">
    <location>
        <begin position="361"/>
        <end position="378"/>
    </location>
</feature>
<dbReference type="InterPro" id="IPR020846">
    <property type="entry name" value="MFS_dom"/>
</dbReference>
<evidence type="ECO:0000256" key="3">
    <source>
        <dbReference type="ARBA" id="ARBA00022989"/>
    </source>
</evidence>
<keyword evidence="3 5" id="KW-1133">Transmembrane helix</keyword>
<keyword evidence="4 5" id="KW-0472">Membrane</keyword>
<proteinExistence type="predicted"/>
<gene>
    <name evidence="8" type="primary">LOC118423017</name>
</gene>
<dbReference type="InterPro" id="IPR036259">
    <property type="entry name" value="MFS_trans_sf"/>
</dbReference>
<accession>A0A9J7LRB2</accession>
<feature type="transmembrane region" description="Helical" evidence="5">
    <location>
        <begin position="504"/>
        <end position="526"/>
    </location>
</feature>
<dbReference type="PROSITE" id="PS50850">
    <property type="entry name" value="MFS"/>
    <property type="match status" value="1"/>
</dbReference>
<keyword evidence="7" id="KW-1185">Reference proteome</keyword>
<feature type="transmembrane region" description="Helical" evidence="5">
    <location>
        <begin position="20"/>
        <end position="42"/>
    </location>
</feature>
<comment type="subcellular location">
    <subcellularLocation>
        <location evidence="1">Membrane</location>
        <topology evidence="1">Multi-pass membrane protein</topology>
    </subcellularLocation>
</comment>
<reference evidence="8" key="2">
    <citation type="submission" date="2025-08" db="UniProtKB">
        <authorList>
            <consortium name="RefSeq"/>
        </authorList>
    </citation>
    <scope>IDENTIFICATION</scope>
    <source>
        <strain evidence="8">S238N-H82</strain>
        <tissue evidence="8">Testes</tissue>
    </source>
</reference>
<feature type="transmembrane region" description="Helical" evidence="5">
    <location>
        <begin position="241"/>
        <end position="263"/>
    </location>
</feature>
<feature type="transmembrane region" description="Helical" evidence="5">
    <location>
        <begin position="212"/>
        <end position="229"/>
    </location>
</feature>
<dbReference type="PROSITE" id="PS00216">
    <property type="entry name" value="SUGAR_TRANSPORT_1"/>
    <property type="match status" value="1"/>
</dbReference>
<dbReference type="InterPro" id="IPR005829">
    <property type="entry name" value="Sugar_transporter_CS"/>
</dbReference>
<feature type="domain" description="Major facilitator superfamily (MFS) profile" evidence="6">
    <location>
        <begin position="112"/>
        <end position="531"/>
    </location>
</feature>
<dbReference type="SUPFAM" id="SSF103473">
    <property type="entry name" value="MFS general substrate transporter"/>
    <property type="match status" value="1"/>
</dbReference>
<evidence type="ECO:0000259" key="6">
    <source>
        <dbReference type="PROSITE" id="PS50850"/>
    </source>
</evidence>
<feature type="transmembrane region" description="Helical" evidence="5">
    <location>
        <begin position="390"/>
        <end position="408"/>
    </location>
</feature>
<evidence type="ECO:0000313" key="8">
    <source>
        <dbReference type="RefSeq" id="XP_035686804.1"/>
    </source>
</evidence>
<keyword evidence="2 5" id="KW-0812">Transmembrane</keyword>
<dbReference type="Gene3D" id="1.20.1250.20">
    <property type="entry name" value="MFS general substrate transporter like domains"/>
    <property type="match status" value="1"/>
</dbReference>
<dbReference type="OrthoDB" id="3936150at2759"/>
<feature type="transmembrane region" description="Helical" evidence="5">
    <location>
        <begin position="478"/>
        <end position="498"/>
    </location>
</feature>